<dbReference type="GO" id="GO:0004784">
    <property type="term" value="F:superoxide dismutase activity"/>
    <property type="evidence" value="ECO:0007669"/>
    <property type="project" value="UniProtKB-EC"/>
</dbReference>
<keyword evidence="4" id="KW-0560">Oxidoreductase</keyword>
<dbReference type="PANTHER" id="PTHR42769">
    <property type="entry name" value="SUPEROXIDE DISMUTASE"/>
    <property type="match status" value="1"/>
</dbReference>
<feature type="chain" id="PRO_5021408692" description="superoxide dismutase" evidence="5">
    <location>
        <begin position="20"/>
        <end position="456"/>
    </location>
</feature>
<gene>
    <name evidence="7" type="ORF">CcCBS67573_g00430</name>
</gene>
<evidence type="ECO:0000256" key="3">
    <source>
        <dbReference type="ARBA" id="ARBA00022723"/>
    </source>
</evidence>
<dbReference type="EC" id="1.15.1.1" evidence="2"/>
<dbReference type="Gene3D" id="3.55.40.20">
    <property type="entry name" value="Iron/manganese superoxide dismutase, C-terminal domain"/>
    <property type="match status" value="1"/>
</dbReference>
<dbReference type="InterPro" id="IPR036324">
    <property type="entry name" value="Mn/Fe_SOD_N_sf"/>
</dbReference>
<dbReference type="STRING" id="246404.A0A507FU13"/>
<evidence type="ECO:0000256" key="4">
    <source>
        <dbReference type="ARBA" id="ARBA00023002"/>
    </source>
</evidence>
<dbReference type="SUPFAM" id="SSF46609">
    <property type="entry name" value="Fe,Mn superoxide dismutase (SOD), N-terminal domain"/>
    <property type="match status" value="1"/>
</dbReference>
<dbReference type="PROSITE" id="PS00088">
    <property type="entry name" value="SOD_MN"/>
    <property type="match status" value="1"/>
</dbReference>
<keyword evidence="3" id="KW-0479">Metal-binding</keyword>
<evidence type="ECO:0000259" key="6">
    <source>
        <dbReference type="PROSITE" id="PS50866"/>
    </source>
</evidence>
<dbReference type="Proteomes" id="UP000320333">
    <property type="component" value="Unassembled WGS sequence"/>
</dbReference>
<keyword evidence="5" id="KW-0732">Signal</keyword>
<evidence type="ECO:0000256" key="2">
    <source>
        <dbReference type="ARBA" id="ARBA00012682"/>
    </source>
</evidence>
<evidence type="ECO:0000313" key="7">
    <source>
        <dbReference type="EMBL" id="TPX78237.1"/>
    </source>
</evidence>
<dbReference type="Pfam" id="PF01105">
    <property type="entry name" value="EMP24_GP25L"/>
    <property type="match status" value="1"/>
</dbReference>
<sequence>MRGLATVLALLFLASATNALYFILEGVEQKCFIEELPKDTTVLGKYSAEEWNTEQAKYVANPQQVILISVESVHLRHRVLNQKGAPKGKFTFTSTDFGEHLICVTANGGAQGWFAHSRTKVEFDLIFGDVAHADTGSSTKGAVDDLAVRVRSLKYVVSNILNEQKYQRDREAEFRDFSESINGKVVRWTLLQIFVLRECTCRLPANTIPEAVPCFQKDHLKVSNVLEVDGGKGERQKLFRAPLSRGFSAGVAARAGQYTLPPLPYANDALAPLISKETVDFHYGKHHASYVTKLNSIVGDDLKALSIEQITAKGPATVPGGVYNSAAQTFNHTFYWKSLAPVAGRQDAPSAKLNDLIVKSFGSFDAFKTKFSDVAAGHFGSGWAWLVQNKTTGLLEIKDTHDAVSVIHDSNLTPVLVCDVWEHAYYIDHRNARPNYIASWWKLVNWKFAESNVTFK</sequence>
<dbReference type="Pfam" id="PF02777">
    <property type="entry name" value="Sod_Fe_C"/>
    <property type="match status" value="1"/>
</dbReference>
<keyword evidence="8" id="KW-1185">Reference proteome</keyword>
<feature type="domain" description="GOLD" evidence="6">
    <location>
        <begin position="29"/>
        <end position="127"/>
    </location>
</feature>
<name>A0A507FU13_9FUNG</name>
<dbReference type="SMART" id="SM01190">
    <property type="entry name" value="EMP24_GP25L"/>
    <property type="match status" value="1"/>
</dbReference>
<dbReference type="InterPro" id="IPR009038">
    <property type="entry name" value="GOLD_dom"/>
</dbReference>
<evidence type="ECO:0000256" key="5">
    <source>
        <dbReference type="SAM" id="SignalP"/>
    </source>
</evidence>
<dbReference type="GO" id="GO:0046872">
    <property type="term" value="F:metal ion binding"/>
    <property type="evidence" value="ECO:0007669"/>
    <property type="project" value="UniProtKB-KW"/>
</dbReference>
<organism evidence="7 8">
    <name type="scientific">Chytriomyces confervae</name>
    <dbReference type="NCBI Taxonomy" id="246404"/>
    <lineage>
        <taxon>Eukaryota</taxon>
        <taxon>Fungi</taxon>
        <taxon>Fungi incertae sedis</taxon>
        <taxon>Chytridiomycota</taxon>
        <taxon>Chytridiomycota incertae sedis</taxon>
        <taxon>Chytridiomycetes</taxon>
        <taxon>Chytridiales</taxon>
        <taxon>Chytriomycetaceae</taxon>
        <taxon>Chytriomyces</taxon>
    </lineage>
</organism>
<dbReference type="PROSITE" id="PS50866">
    <property type="entry name" value="GOLD"/>
    <property type="match status" value="1"/>
</dbReference>
<dbReference type="PRINTS" id="PR01703">
    <property type="entry name" value="MNSODISMTASE"/>
</dbReference>
<dbReference type="SUPFAM" id="SSF54719">
    <property type="entry name" value="Fe,Mn superoxide dismutase (SOD), C-terminal domain"/>
    <property type="match status" value="1"/>
</dbReference>
<dbReference type="Pfam" id="PF00081">
    <property type="entry name" value="Sod_Fe_N"/>
    <property type="match status" value="1"/>
</dbReference>
<dbReference type="InterPro" id="IPR019831">
    <property type="entry name" value="Mn/Fe_SOD_N"/>
</dbReference>
<feature type="signal peptide" evidence="5">
    <location>
        <begin position="1"/>
        <end position="19"/>
    </location>
</feature>
<dbReference type="InterPro" id="IPR001189">
    <property type="entry name" value="Mn/Fe_SOD"/>
</dbReference>
<accession>A0A507FU13</accession>
<evidence type="ECO:0000313" key="8">
    <source>
        <dbReference type="Proteomes" id="UP000320333"/>
    </source>
</evidence>
<reference evidence="7 8" key="1">
    <citation type="journal article" date="2019" name="Sci. Rep.">
        <title>Comparative genomics of chytrid fungi reveal insights into the obligate biotrophic and pathogenic lifestyle of Synchytrium endobioticum.</title>
        <authorList>
            <person name="van de Vossenberg B.T.L.H."/>
            <person name="Warris S."/>
            <person name="Nguyen H.D.T."/>
            <person name="van Gent-Pelzer M.P.E."/>
            <person name="Joly D.L."/>
            <person name="van de Geest H.C."/>
            <person name="Bonants P.J.M."/>
            <person name="Smith D.S."/>
            <person name="Levesque C.A."/>
            <person name="van der Lee T.A.J."/>
        </authorList>
    </citation>
    <scope>NUCLEOTIDE SEQUENCE [LARGE SCALE GENOMIC DNA]</scope>
    <source>
        <strain evidence="7 8">CBS 675.73</strain>
    </source>
</reference>
<protein>
    <recommendedName>
        <fullName evidence="2">superoxide dismutase</fullName>
        <ecNumber evidence="2">1.15.1.1</ecNumber>
    </recommendedName>
</protein>
<dbReference type="PANTHER" id="PTHR42769:SF3">
    <property type="entry name" value="SUPEROXIDE DISMUTASE [FE] 2, CHLOROPLASTIC"/>
    <property type="match status" value="1"/>
</dbReference>
<dbReference type="EMBL" id="QEAP01000006">
    <property type="protein sequence ID" value="TPX78237.1"/>
    <property type="molecule type" value="Genomic_DNA"/>
</dbReference>
<dbReference type="InterPro" id="IPR019833">
    <property type="entry name" value="Mn/Fe_SOD_BS"/>
</dbReference>
<proteinExistence type="inferred from homology"/>
<dbReference type="AlphaFoldDB" id="A0A507FU13"/>
<dbReference type="InterPro" id="IPR019832">
    <property type="entry name" value="Mn/Fe_SOD_C"/>
</dbReference>
<dbReference type="Gene3D" id="1.10.287.990">
    <property type="entry name" value="Fe,Mn superoxide dismutase (SOD) domain"/>
    <property type="match status" value="1"/>
</dbReference>
<dbReference type="OrthoDB" id="239262at2759"/>
<comment type="caution">
    <text evidence="7">The sequence shown here is derived from an EMBL/GenBank/DDBJ whole genome shotgun (WGS) entry which is preliminary data.</text>
</comment>
<evidence type="ECO:0000256" key="1">
    <source>
        <dbReference type="ARBA" id="ARBA00008714"/>
    </source>
</evidence>
<dbReference type="InterPro" id="IPR036314">
    <property type="entry name" value="SOD_C_sf"/>
</dbReference>
<comment type="similarity">
    <text evidence="1">Belongs to the iron/manganese superoxide dismutase family.</text>
</comment>